<keyword evidence="2" id="KW-0813">Transport</keyword>
<feature type="domain" description="ABC transporter" evidence="5">
    <location>
        <begin position="22"/>
        <end position="79"/>
    </location>
</feature>
<dbReference type="GO" id="GO:0016887">
    <property type="term" value="F:ATP hydrolysis activity"/>
    <property type="evidence" value="ECO:0007669"/>
    <property type="project" value="InterPro"/>
</dbReference>
<dbReference type="Gene3D" id="3.40.50.300">
    <property type="entry name" value="P-loop containing nucleotide triphosphate hydrolases"/>
    <property type="match status" value="1"/>
</dbReference>
<reference evidence="6" key="1">
    <citation type="journal article" date="2014" name="Front. Microbiol.">
        <title>High frequency of phylogenetically diverse reductive dehalogenase-homologous genes in deep subseafloor sedimentary metagenomes.</title>
        <authorList>
            <person name="Kawai M."/>
            <person name="Futagami T."/>
            <person name="Toyoda A."/>
            <person name="Takaki Y."/>
            <person name="Nishi S."/>
            <person name="Hori S."/>
            <person name="Arai W."/>
            <person name="Tsubouchi T."/>
            <person name="Morono Y."/>
            <person name="Uchiyama I."/>
            <person name="Ito T."/>
            <person name="Fujiyama A."/>
            <person name="Inagaki F."/>
            <person name="Takami H."/>
        </authorList>
    </citation>
    <scope>NUCLEOTIDE SEQUENCE</scope>
    <source>
        <strain evidence="6">Expedition CK06-06</strain>
    </source>
</reference>
<keyword evidence="3" id="KW-0547">Nucleotide-binding</keyword>
<evidence type="ECO:0000259" key="5">
    <source>
        <dbReference type="Pfam" id="PF00005"/>
    </source>
</evidence>
<organism evidence="6">
    <name type="scientific">marine sediment metagenome</name>
    <dbReference type="NCBI Taxonomy" id="412755"/>
    <lineage>
        <taxon>unclassified sequences</taxon>
        <taxon>metagenomes</taxon>
        <taxon>ecological metagenomes</taxon>
    </lineage>
</organism>
<dbReference type="AlphaFoldDB" id="X1CF24"/>
<dbReference type="InterPro" id="IPR027417">
    <property type="entry name" value="P-loop_NTPase"/>
</dbReference>
<dbReference type="PANTHER" id="PTHR42711:SF5">
    <property type="entry name" value="ABC TRANSPORTER ATP-BINDING PROTEIN NATA"/>
    <property type="match status" value="1"/>
</dbReference>
<dbReference type="PANTHER" id="PTHR42711">
    <property type="entry name" value="ABC TRANSPORTER ATP-BINDING PROTEIN"/>
    <property type="match status" value="1"/>
</dbReference>
<sequence>MSETVIKLENLTKKFGNFTAVNSINLEVHRGETIGLVGPNGAGKTTTIKMIAKILRPNSGKILISTNQSELKDLQQVSKPIILP</sequence>
<dbReference type="InterPro" id="IPR050763">
    <property type="entry name" value="ABC_transporter_ATP-binding"/>
</dbReference>
<gene>
    <name evidence="6" type="ORF">S01H4_29765</name>
</gene>
<comment type="similarity">
    <text evidence="1">Belongs to the ABC transporter superfamily.</text>
</comment>
<protein>
    <recommendedName>
        <fullName evidence="5">ABC transporter domain-containing protein</fullName>
    </recommendedName>
</protein>
<dbReference type="Pfam" id="PF00005">
    <property type="entry name" value="ABC_tran"/>
    <property type="match status" value="1"/>
</dbReference>
<dbReference type="EMBL" id="BART01015311">
    <property type="protein sequence ID" value="GAG82826.1"/>
    <property type="molecule type" value="Genomic_DNA"/>
</dbReference>
<dbReference type="GO" id="GO:0005524">
    <property type="term" value="F:ATP binding"/>
    <property type="evidence" value="ECO:0007669"/>
    <property type="project" value="UniProtKB-KW"/>
</dbReference>
<evidence type="ECO:0000313" key="6">
    <source>
        <dbReference type="EMBL" id="GAG82826.1"/>
    </source>
</evidence>
<accession>X1CF24</accession>
<proteinExistence type="inferred from homology"/>
<keyword evidence="4" id="KW-0067">ATP-binding</keyword>
<evidence type="ECO:0000256" key="1">
    <source>
        <dbReference type="ARBA" id="ARBA00005417"/>
    </source>
</evidence>
<dbReference type="SUPFAM" id="SSF52540">
    <property type="entry name" value="P-loop containing nucleoside triphosphate hydrolases"/>
    <property type="match status" value="1"/>
</dbReference>
<evidence type="ECO:0000256" key="2">
    <source>
        <dbReference type="ARBA" id="ARBA00022448"/>
    </source>
</evidence>
<evidence type="ECO:0000256" key="4">
    <source>
        <dbReference type="ARBA" id="ARBA00022840"/>
    </source>
</evidence>
<dbReference type="InterPro" id="IPR003439">
    <property type="entry name" value="ABC_transporter-like_ATP-bd"/>
</dbReference>
<comment type="caution">
    <text evidence="6">The sequence shown here is derived from an EMBL/GenBank/DDBJ whole genome shotgun (WGS) entry which is preliminary data.</text>
</comment>
<evidence type="ECO:0000256" key="3">
    <source>
        <dbReference type="ARBA" id="ARBA00022741"/>
    </source>
</evidence>
<name>X1CF24_9ZZZZ</name>